<dbReference type="GO" id="GO:0005524">
    <property type="term" value="F:ATP binding"/>
    <property type="evidence" value="ECO:0007669"/>
    <property type="project" value="InterPro"/>
</dbReference>
<name>C7M8S5_CAPOD</name>
<gene>
    <name evidence="2" type="ordered locus">Coch_1909</name>
</gene>
<evidence type="ECO:0000313" key="3">
    <source>
        <dbReference type="Proteomes" id="UP000006650"/>
    </source>
</evidence>
<dbReference type="Gene3D" id="3.40.50.300">
    <property type="entry name" value="P-loop containing nucleotide triphosphate hydrolases"/>
    <property type="match status" value="2"/>
</dbReference>
<reference evidence="2 3" key="1">
    <citation type="journal article" date="2009" name="Stand. Genomic Sci.">
        <title>Complete genome sequence of Capnocytophaga ochracea type strain (VPI 2845).</title>
        <authorList>
            <person name="Mavrommatis K."/>
            <person name="Gronow S."/>
            <person name="Saunders E."/>
            <person name="Land M."/>
            <person name="Lapidus A."/>
            <person name="Copeland A."/>
            <person name="Glavina Del Rio T."/>
            <person name="Nolan M."/>
            <person name="Lucas S."/>
            <person name="Chen F."/>
            <person name="Tice H."/>
            <person name="Cheng J.F."/>
            <person name="Bruce D."/>
            <person name="Goodwin L."/>
            <person name="Pitluck S."/>
            <person name="Pati A."/>
            <person name="Ivanova N."/>
            <person name="Chen A."/>
            <person name="Palaniappan K."/>
            <person name="Chain P."/>
            <person name="Hauser L."/>
            <person name="Chang Y.J."/>
            <person name="Jeffries C.D."/>
            <person name="Brettin T."/>
            <person name="Detter J.C."/>
            <person name="Han C."/>
            <person name="Bristow J."/>
            <person name="Goker M."/>
            <person name="Rohde M."/>
            <person name="Eisen J.A."/>
            <person name="Markowitz V."/>
            <person name="Kyrpides N.C."/>
            <person name="Klenk H.P."/>
            <person name="Hugenholtz P."/>
        </authorList>
    </citation>
    <scope>NUCLEOTIDE SEQUENCE [LARGE SCALE GENOMIC DNA]</scope>
    <source>
        <strain evidence="3">ATCC 27872 / DSM 7271 / JCM 12966 / VPI 2845</strain>
    </source>
</reference>
<organism evidence="2 3">
    <name type="scientific">Capnocytophaga ochracea (strain ATCC 27872 / DSM 7271 / CCUG 9716 / JCM 12966 / NCTC 12371 / SS31 / VPI 2845)</name>
    <name type="common">Bacteroides ochraceus</name>
    <dbReference type="NCBI Taxonomy" id="521097"/>
    <lineage>
        <taxon>Bacteria</taxon>
        <taxon>Pseudomonadati</taxon>
        <taxon>Bacteroidota</taxon>
        <taxon>Flavobacteriia</taxon>
        <taxon>Flavobacteriales</taxon>
        <taxon>Flavobacteriaceae</taxon>
        <taxon>Capnocytophaga</taxon>
    </lineage>
</organism>
<evidence type="ECO:0000259" key="1">
    <source>
        <dbReference type="Pfam" id="PF07728"/>
    </source>
</evidence>
<proteinExistence type="predicted"/>
<accession>C7M8S5</accession>
<dbReference type="InterPro" id="IPR011704">
    <property type="entry name" value="ATPase_dyneun-rel_AAA"/>
</dbReference>
<dbReference type="eggNOG" id="COG1401">
    <property type="taxonomic scope" value="Bacteria"/>
</dbReference>
<feature type="domain" description="ATPase dynein-related AAA" evidence="1">
    <location>
        <begin position="386"/>
        <end position="448"/>
    </location>
</feature>
<keyword evidence="3" id="KW-1185">Reference proteome</keyword>
<dbReference type="KEGG" id="coc:Coch_1909"/>
<dbReference type="PANTHER" id="PTHR37291">
    <property type="entry name" value="5-METHYLCYTOSINE-SPECIFIC RESTRICTION ENZYME B"/>
    <property type="match status" value="1"/>
</dbReference>
<dbReference type="EMBL" id="CP001632">
    <property type="protein sequence ID" value="ACU93454.1"/>
    <property type="molecule type" value="Genomic_DNA"/>
</dbReference>
<dbReference type="STRING" id="521097.Coch_1909"/>
<sequence length="795" mass="93821">MNEKIQALISNYIRFLQEKPSNPDEVYKWQAIEHFEQHWDINAPDFYEMFKEAFRKKDNLVDYRPFGILEALGENYPMKLKELLGIVYGADDFYTKLGKCRTFTENVIDDLKEKSNINFSTKIDERTLSFLLTLKFPNEYTFYKRDIYTKLCEYLGEVSRKERKYEHFIELLTEITTYFNNPELKQLTSNFIPQGFDEPLLLAQDIVYQNMTISSEKAFRNVLDKIPKHWASVFFYKLGNIIEDLALEDTENQVFSVRLDEKSLRYHIGKRICLSVSPKEFLFIAGREVDIPKLRREEFERPNNAFLYYQGTPQHIETYYPDIKNAVKEEIALDKETYPKSYDNSYFREYVFEKRYKEEFETIESNMTNQAIKPTIIDLLHYKHQIILQGPPGTGKTREAKRIAKQLLGLNDNDSLEGNEQFKLIQFHPSYSYEDFVRGIVAQPNETGGGIVYTAENKVLAKFAEKALEVYNTESIEEEEEIVVNEVYDITEEFKKFLNKKRENKEEFFFDPIERTVVFDKIENGRLFYKAKGKISSISIFDFSQENLNDNFKSFYENIKRNKGGYWEIMTDYFIQWADIVKTYTSCKSIVKKKKGTKPFVLIIDEINRANLSTVLGELIYALEYRGESVESMYALDDTKESRKIILPPNLYIIGTMNTADRSVGHIDYAIRRRFAFVNVLPKELEGNFDKNLFKAVSKLFIENYDEYINNTDTELKRAQTLSPEFKPEDVWLGQSYFIQKKYSDGKDVPMSIRWEYEIKPILLEYIKDGILIDNIKIEEQMQEIKTLVYENNPS</sequence>
<dbReference type="GO" id="GO:0016887">
    <property type="term" value="F:ATP hydrolysis activity"/>
    <property type="evidence" value="ECO:0007669"/>
    <property type="project" value="InterPro"/>
</dbReference>
<protein>
    <submittedName>
        <fullName evidence="2">ATPase associated with various cellular activities AAA_5</fullName>
    </submittedName>
</protein>
<dbReference type="REBASE" id="21775">
    <property type="entry name" value="CocMcrBCP"/>
</dbReference>
<dbReference type="Proteomes" id="UP000006650">
    <property type="component" value="Chromosome"/>
</dbReference>
<dbReference type="InterPro" id="IPR052934">
    <property type="entry name" value="Methyl-DNA_Rec/Restrict_Enz"/>
</dbReference>
<dbReference type="InterPro" id="IPR027417">
    <property type="entry name" value="P-loop_NTPase"/>
</dbReference>
<evidence type="ECO:0000313" key="2">
    <source>
        <dbReference type="EMBL" id="ACU93454.1"/>
    </source>
</evidence>
<feature type="domain" description="ATPase dynein-related AAA" evidence="1">
    <location>
        <begin position="586"/>
        <end position="675"/>
    </location>
</feature>
<dbReference type="AlphaFoldDB" id="C7M8S5"/>
<dbReference type="eggNOG" id="COG5147">
    <property type="taxonomic scope" value="Bacteria"/>
</dbReference>
<dbReference type="HOGENOM" id="CLU_008747_1_0_10"/>
<dbReference type="Pfam" id="PF07728">
    <property type="entry name" value="AAA_5"/>
    <property type="match status" value="2"/>
</dbReference>
<dbReference type="GeneID" id="29675598"/>
<dbReference type="RefSeq" id="WP_015782927.1">
    <property type="nucleotide sequence ID" value="NC_013162.1"/>
</dbReference>
<dbReference type="PANTHER" id="PTHR37291:SF1">
    <property type="entry name" value="TYPE IV METHYL-DIRECTED RESTRICTION ENZYME ECOKMCRB SUBUNIT"/>
    <property type="match status" value="1"/>
</dbReference>
<dbReference type="SUPFAM" id="SSF52540">
    <property type="entry name" value="P-loop containing nucleoside triphosphate hydrolases"/>
    <property type="match status" value="1"/>
</dbReference>